<organism evidence="2 3">
    <name type="scientific">Loa loa</name>
    <name type="common">Eye worm</name>
    <name type="synonym">Filaria loa</name>
    <dbReference type="NCBI Taxonomy" id="7209"/>
    <lineage>
        <taxon>Eukaryota</taxon>
        <taxon>Metazoa</taxon>
        <taxon>Ecdysozoa</taxon>
        <taxon>Nematoda</taxon>
        <taxon>Chromadorea</taxon>
        <taxon>Rhabditida</taxon>
        <taxon>Spirurina</taxon>
        <taxon>Spiruromorpha</taxon>
        <taxon>Filarioidea</taxon>
        <taxon>Onchocercidae</taxon>
        <taxon>Loa</taxon>
    </lineage>
</organism>
<feature type="compositionally biased region" description="Polar residues" evidence="1">
    <location>
        <begin position="338"/>
        <end position="352"/>
    </location>
</feature>
<sequence length="632" mass="70046">MFFQSPRPFGQHSTSYRSMSSGMHSSSSMTSLQVPEPKNGRASAPPISFASVYEGSRFGPSGPPLDQTSISSTNFEQTRISKESSDVVSPAELSTLDSKNYAKCKTTSLHDSPDSDGTSGQNLNVFQPEIHIPISKSSVFQVQRPSVNQQLPHWICQTQSRESQPEQTLQNVSSYCKEYHRSITSNQGNRFRSGSAVPFTEHSPKPVIMQVKPVPILGTGGYASMQSTHEQGGFSDARVRSSAQFNASQIALNEQQQQQKPTAYQQWERRKNYATLHHVTSPKMGPLQRRTSDPNLLKINGNDLPENIAMFNVAKGVRAELEQDPKFRRRADILSNRTVAEPTTGTFSSPTPLNKELPKQSPSLRQIESFFEHNVEQLHNVFGTKRPPPVPSAKPFNVEHVRSIFRTNNTVCTDSPPVATSISMDTQVKQDNPHLGEPIKLSIETHKAQEGTPHATLREDIRTSGIINRHIINTSQKTRPESGTGNLVEQKACSVSEIGKENTQAKPTALTFIVDKPVITAGTDKSPEMRKEITIQREQHILSQDIAVLEKDYDSLATFVIPRRLNQPFPVDSATFISGNEKTRNAASPLGILMKDGNGNDSGIKTPKKVAFQCDRDNISFMRNETEESKSK</sequence>
<dbReference type="Proteomes" id="UP000095285">
    <property type="component" value="Unassembled WGS sequence"/>
</dbReference>
<feature type="region of interest" description="Disordered" evidence="1">
    <location>
        <begin position="1"/>
        <end position="47"/>
    </location>
</feature>
<keyword evidence="2" id="KW-1185">Reference proteome</keyword>
<accession>A0A1I7V813</accession>
<reference evidence="2" key="1">
    <citation type="submission" date="2012-04" db="EMBL/GenBank/DDBJ databases">
        <title>The Genome Sequence of Loa loa.</title>
        <authorList>
            <consortium name="The Broad Institute Genome Sequencing Platform"/>
            <consortium name="Broad Institute Genome Sequencing Center for Infectious Disease"/>
            <person name="Nutman T.B."/>
            <person name="Fink D.L."/>
            <person name="Russ C."/>
            <person name="Young S."/>
            <person name="Zeng Q."/>
            <person name="Gargeya S."/>
            <person name="Alvarado L."/>
            <person name="Berlin A."/>
            <person name="Chapman S.B."/>
            <person name="Chen Z."/>
            <person name="Freedman E."/>
            <person name="Gellesch M."/>
            <person name="Goldberg J."/>
            <person name="Griggs A."/>
            <person name="Gujja S."/>
            <person name="Heilman E.R."/>
            <person name="Heiman D."/>
            <person name="Howarth C."/>
            <person name="Mehta T."/>
            <person name="Neiman D."/>
            <person name="Pearson M."/>
            <person name="Roberts A."/>
            <person name="Saif S."/>
            <person name="Shea T."/>
            <person name="Shenoy N."/>
            <person name="Sisk P."/>
            <person name="Stolte C."/>
            <person name="Sykes S."/>
            <person name="White J."/>
            <person name="Yandava C."/>
            <person name="Haas B."/>
            <person name="Henn M.R."/>
            <person name="Nusbaum C."/>
            <person name="Birren B."/>
        </authorList>
    </citation>
    <scope>NUCLEOTIDE SEQUENCE [LARGE SCALE GENOMIC DNA]</scope>
</reference>
<evidence type="ECO:0000313" key="3">
    <source>
        <dbReference type="WBParaSite" id="EN70_10843"/>
    </source>
</evidence>
<proteinExistence type="predicted"/>
<evidence type="ECO:0000256" key="1">
    <source>
        <dbReference type="SAM" id="MobiDB-lite"/>
    </source>
</evidence>
<feature type="compositionally biased region" description="Low complexity" evidence="1">
    <location>
        <begin position="13"/>
        <end position="31"/>
    </location>
</feature>
<dbReference type="WBParaSite" id="EN70_10843">
    <property type="protein sequence ID" value="EN70_10843"/>
    <property type="gene ID" value="EN70_10843"/>
</dbReference>
<dbReference type="AlphaFoldDB" id="A0A1I7V813"/>
<reference evidence="3" key="2">
    <citation type="submission" date="2016-11" db="UniProtKB">
        <authorList>
            <consortium name="WormBaseParasite"/>
        </authorList>
    </citation>
    <scope>IDENTIFICATION</scope>
</reference>
<evidence type="ECO:0000313" key="2">
    <source>
        <dbReference type="Proteomes" id="UP000095285"/>
    </source>
</evidence>
<protein>
    <submittedName>
        <fullName evidence="3">Serine/threonine-protein kinase LATS2</fullName>
    </submittedName>
</protein>
<name>A0A1I7V813_LOALO</name>
<dbReference type="STRING" id="7209.A0A1I7V813"/>
<feature type="region of interest" description="Disordered" evidence="1">
    <location>
        <begin position="338"/>
        <end position="363"/>
    </location>
</feature>